<evidence type="ECO:0000313" key="2">
    <source>
        <dbReference type="Proteomes" id="UP001295684"/>
    </source>
</evidence>
<proteinExistence type="predicted"/>
<accession>A0AAD1XIG5</accession>
<keyword evidence="2" id="KW-1185">Reference proteome</keyword>
<evidence type="ECO:0000313" key="1">
    <source>
        <dbReference type="EMBL" id="CAI2373165.1"/>
    </source>
</evidence>
<gene>
    <name evidence="1" type="ORF">ECRASSUSDP1_LOCUS14505</name>
</gene>
<sequence length="489" mass="57311">MPISILMITTHLYTPTLVRKFLKVYEMHSSSNISFQKFQNEYLVRILTKIIHFYPKLSINIDGSLEFSTIPNLRTKISAYIQKNEVEVQDSYFSYQPGGSTQEFIAIDKTEQRIESINKGKLQENTPRMQLCWANFENIDNSNDVFKIRFIKDNYSKSFGRSVFTFMEATGNIGGLFEILEIAGGFLVGIFSGRLFLYSLLSQLYQIEDQTTLNSATKESTENKLELFSKSEDLNIKDSSFANNTGYQSNNIKDKASRSMRNRLRYDWKISDYLFNLINFISFTFCCCFKDKSKLHAKTRLKLYRRGEQKYIKEFDAVGYAKSMRAMSTLINSLMDEKEKFMLAYQKINTIPTENESDTSDSEDAYSKVPSLFSNEAKRAEHKHKVEKFMADYSREKWSGRDFRLLNGVYSKYRLKETQVEYFKNEENIEDIEKELEKSAINSTVKFAKILPYECVHPPQSFIGRCKRILRRIWKKICRRICKMILKMI</sequence>
<comment type="caution">
    <text evidence="1">The sequence shown here is derived from an EMBL/GenBank/DDBJ whole genome shotgun (WGS) entry which is preliminary data.</text>
</comment>
<dbReference type="Proteomes" id="UP001295684">
    <property type="component" value="Unassembled WGS sequence"/>
</dbReference>
<dbReference type="AlphaFoldDB" id="A0AAD1XIG5"/>
<organism evidence="1 2">
    <name type="scientific">Euplotes crassus</name>
    <dbReference type="NCBI Taxonomy" id="5936"/>
    <lineage>
        <taxon>Eukaryota</taxon>
        <taxon>Sar</taxon>
        <taxon>Alveolata</taxon>
        <taxon>Ciliophora</taxon>
        <taxon>Intramacronucleata</taxon>
        <taxon>Spirotrichea</taxon>
        <taxon>Hypotrichia</taxon>
        <taxon>Euplotida</taxon>
        <taxon>Euplotidae</taxon>
        <taxon>Moneuplotes</taxon>
    </lineage>
</organism>
<name>A0AAD1XIG5_EUPCR</name>
<reference evidence="1" key="1">
    <citation type="submission" date="2023-07" db="EMBL/GenBank/DDBJ databases">
        <authorList>
            <consortium name="AG Swart"/>
            <person name="Singh M."/>
            <person name="Singh A."/>
            <person name="Seah K."/>
            <person name="Emmerich C."/>
        </authorList>
    </citation>
    <scope>NUCLEOTIDE SEQUENCE</scope>
    <source>
        <strain evidence="1">DP1</strain>
    </source>
</reference>
<protein>
    <submittedName>
        <fullName evidence="1">Uncharacterized protein</fullName>
    </submittedName>
</protein>
<dbReference type="EMBL" id="CAMPGE010014498">
    <property type="protein sequence ID" value="CAI2373165.1"/>
    <property type="molecule type" value="Genomic_DNA"/>
</dbReference>